<dbReference type="InterPro" id="IPR006119">
    <property type="entry name" value="Resolv_N"/>
</dbReference>
<protein>
    <recommendedName>
        <fullName evidence="1">Resolvase/invertase-type recombinase catalytic domain-containing protein</fullName>
    </recommendedName>
</protein>
<dbReference type="PROSITE" id="PS51736">
    <property type="entry name" value="RECOMBINASES_3"/>
    <property type="match status" value="1"/>
</dbReference>
<proteinExistence type="predicted"/>
<comment type="caution">
    <text evidence="2">The sequence shown here is derived from an EMBL/GenBank/DDBJ whole genome shotgun (WGS) entry which is preliminary data.</text>
</comment>
<dbReference type="SUPFAM" id="SSF53041">
    <property type="entry name" value="Resolvase-like"/>
    <property type="match status" value="1"/>
</dbReference>
<dbReference type="GO" id="GO:0000150">
    <property type="term" value="F:DNA strand exchange activity"/>
    <property type="evidence" value="ECO:0007669"/>
    <property type="project" value="InterPro"/>
</dbReference>
<dbReference type="AlphaFoldDB" id="A0A939NI15"/>
<organism evidence="2">
    <name type="scientific">Staphylococcus xylosus</name>
    <dbReference type="NCBI Taxonomy" id="1288"/>
    <lineage>
        <taxon>Bacteria</taxon>
        <taxon>Bacillati</taxon>
        <taxon>Bacillota</taxon>
        <taxon>Bacilli</taxon>
        <taxon>Bacillales</taxon>
        <taxon>Staphylococcaceae</taxon>
        <taxon>Staphylococcus</taxon>
    </lineage>
</organism>
<name>A0A939NI15_STAXY</name>
<dbReference type="InterPro" id="IPR036162">
    <property type="entry name" value="Resolvase-like_N_sf"/>
</dbReference>
<dbReference type="GO" id="GO:0003677">
    <property type="term" value="F:DNA binding"/>
    <property type="evidence" value="ECO:0007669"/>
    <property type="project" value="InterPro"/>
</dbReference>
<evidence type="ECO:0000259" key="1">
    <source>
        <dbReference type="PROSITE" id="PS51736"/>
    </source>
</evidence>
<reference evidence="2" key="1">
    <citation type="submission" date="2021-03" db="EMBL/GenBank/DDBJ databases">
        <title>Molecular epidemiology and mechanisms of colistin and carbapenem resistance in Enterobacteriaceae from clinical isolates, the environment and porcine samples in Pretoria, South Africa.</title>
        <authorList>
            <person name="Bogoshi D."/>
            <person name="Mbelle N.M."/>
            <person name="Naidoo V."/>
            <person name="Osei Sekyere J."/>
        </authorList>
    </citation>
    <scope>NUCLEOTIDE SEQUENCE</scope>
    <source>
        <strain evidence="2">ESB009</strain>
    </source>
</reference>
<feature type="domain" description="Resolvase/invertase-type recombinase catalytic" evidence="1">
    <location>
        <begin position="1"/>
        <end position="29"/>
    </location>
</feature>
<evidence type="ECO:0000313" key="2">
    <source>
        <dbReference type="EMBL" id="MBO1920072.1"/>
    </source>
</evidence>
<sequence length="29" mass="3464">MVVESIDRLGRDYDEIIETVNYLKEKTFS</sequence>
<dbReference type="EMBL" id="JAGETT010000112">
    <property type="protein sequence ID" value="MBO1920072.1"/>
    <property type="molecule type" value="Genomic_DNA"/>
</dbReference>
<accession>A0A939NI15</accession>
<gene>
    <name evidence="2" type="ORF">J4710_11560</name>
</gene>